<evidence type="ECO:0000313" key="3">
    <source>
        <dbReference type="Proteomes" id="UP000004067"/>
    </source>
</evidence>
<dbReference type="Proteomes" id="UP000004067">
    <property type="component" value="Unassembled WGS sequence"/>
</dbReference>
<keyword evidence="2" id="KW-0689">Ribosomal protein</keyword>
<comment type="caution">
    <text evidence="2">The sequence shown here is derived from an EMBL/GenBank/DDBJ whole genome shotgun (WGS) entry which is preliminary data.</text>
</comment>
<protein>
    <submittedName>
        <fullName evidence="2">30S ribosomal protein S20</fullName>
    </submittedName>
</protein>
<reference evidence="2 3" key="1">
    <citation type="submission" date="2011-04" db="EMBL/GenBank/DDBJ databases">
        <authorList>
            <person name="Muzny D."/>
            <person name="Qin X."/>
            <person name="Deng J."/>
            <person name="Jiang H."/>
            <person name="Liu Y."/>
            <person name="Qu J."/>
            <person name="Song X.-Z."/>
            <person name="Zhang L."/>
            <person name="Thornton R."/>
            <person name="Coyle M."/>
            <person name="Francisco L."/>
            <person name="Jackson L."/>
            <person name="Javaid M."/>
            <person name="Korchina V."/>
            <person name="Kovar C."/>
            <person name="Mata R."/>
            <person name="Mathew T."/>
            <person name="Ngo R."/>
            <person name="Nguyen L."/>
            <person name="Nguyen N."/>
            <person name="Okwuonu G."/>
            <person name="Ongeri F."/>
            <person name="Pham C."/>
            <person name="Simmons D."/>
            <person name="Wilczek-Boney K."/>
            <person name="Hale W."/>
            <person name="Jakkamsetti A."/>
            <person name="Pham P."/>
            <person name="Ruth R."/>
            <person name="San Lucas F."/>
            <person name="Warren J."/>
            <person name="Zhang J."/>
            <person name="Zhao Z."/>
            <person name="Zhou C."/>
            <person name="Zhu D."/>
            <person name="Lee S."/>
            <person name="Bess C."/>
            <person name="Blankenburg K."/>
            <person name="Forbes L."/>
            <person name="Fu Q."/>
            <person name="Gubbala S."/>
            <person name="Hirani K."/>
            <person name="Jayaseelan J.C."/>
            <person name="Lara F."/>
            <person name="Munidasa M."/>
            <person name="Palculict T."/>
            <person name="Patil S."/>
            <person name="Pu L.-L."/>
            <person name="Saada N."/>
            <person name="Tang L."/>
            <person name="Weissenberger G."/>
            <person name="Zhu Y."/>
            <person name="Hemphill L."/>
            <person name="Shang Y."/>
            <person name="Youmans B."/>
            <person name="Ayvaz T."/>
            <person name="Ross M."/>
            <person name="Santibanez J."/>
            <person name="Aqrawi P."/>
            <person name="Gross S."/>
            <person name="Joshi V."/>
            <person name="Fowler G."/>
            <person name="Nazareth L."/>
            <person name="Reid J."/>
            <person name="Worley K."/>
            <person name="Petrosino J."/>
            <person name="Highlander S."/>
            <person name="Gibbs R."/>
        </authorList>
    </citation>
    <scope>NUCLEOTIDE SEQUENCE [LARGE SCALE GENOMIC DNA]</scope>
    <source>
        <strain evidence="2 3">DSM 2778</strain>
    </source>
</reference>
<dbReference type="OrthoDB" id="3197444at2"/>
<dbReference type="InterPro" id="IPR041110">
    <property type="entry name" value="PBECR2"/>
</dbReference>
<dbReference type="STRING" id="888060.HMPREF9081_1283"/>
<proteinExistence type="predicted"/>
<dbReference type="AlphaFoldDB" id="F5RLZ7"/>
<feature type="domain" description="Phage-Barnase-EndoU-ColicinE5/D-RelE like nuclease 2" evidence="1">
    <location>
        <begin position="18"/>
        <end position="123"/>
    </location>
</feature>
<keyword evidence="3" id="KW-1185">Reference proteome</keyword>
<dbReference type="eggNOG" id="ENOG5032WDW">
    <property type="taxonomic scope" value="Bacteria"/>
</dbReference>
<dbReference type="EMBL" id="AFHQ01000033">
    <property type="protein sequence ID" value="EGK59688.1"/>
    <property type="molecule type" value="Genomic_DNA"/>
</dbReference>
<dbReference type="RefSeq" id="WP_006306218.1">
    <property type="nucleotide sequence ID" value="NZ_GL892076.1"/>
</dbReference>
<accession>F5RLZ7</accession>
<dbReference type="GO" id="GO:0005840">
    <property type="term" value="C:ribosome"/>
    <property type="evidence" value="ECO:0007669"/>
    <property type="project" value="UniProtKB-KW"/>
</dbReference>
<evidence type="ECO:0000259" key="1">
    <source>
        <dbReference type="Pfam" id="PF18810"/>
    </source>
</evidence>
<keyword evidence="2" id="KW-0687">Ribonucleoprotein</keyword>
<evidence type="ECO:0000313" key="2">
    <source>
        <dbReference type="EMBL" id="EGK59688.1"/>
    </source>
</evidence>
<name>F5RLZ7_9FIRM</name>
<dbReference type="Pfam" id="PF18810">
    <property type="entry name" value="PBECR2"/>
    <property type="match status" value="1"/>
</dbReference>
<dbReference type="HOGENOM" id="CLU_162514_0_0_9"/>
<organism evidence="2 3">
    <name type="scientific">Centipeda periodontii DSM 2778</name>
    <dbReference type="NCBI Taxonomy" id="888060"/>
    <lineage>
        <taxon>Bacteria</taxon>
        <taxon>Bacillati</taxon>
        <taxon>Bacillota</taxon>
        <taxon>Negativicutes</taxon>
        <taxon>Selenomonadales</taxon>
        <taxon>Selenomonadaceae</taxon>
        <taxon>Centipeda</taxon>
    </lineage>
</organism>
<gene>
    <name evidence="2" type="ORF">HMPREF9081_1283</name>
</gene>
<sequence length="128" mass="15133">MIHAICKIDLALYRVVAPDVATDDVIITSERIEHIRARHPSDFDDYRKYFAEILQKPDYILESKPYTAEVLKEISHNGKKCKLILRLQTSKDPEGRKNAIITFLHIRDSEWRRLLRNKKILYKREGEV</sequence>